<reference evidence="4" key="1">
    <citation type="submission" date="2021-02" db="EMBL/GenBank/DDBJ databases">
        <authorList>
            <person name="Dougan E. K."/>
            <person name="Rhodes N."/>
            <person name="Thang M."/>
            <person name="Chan C."/>
        </authorList>
    </citation>
    <scope>NUCLEOTIDE SEQUENCE</scope>
</reference>
<proteinExistence type="predicted"/>
<dbReference type="EMBL" id="CAJNDS010002845">
    <property type="protein sequence ID" value="CAE7617422.1"/>
    <property type="molecule type" value="Genomic_DNA"/>
</dbReference>
<organism evidence="4 5">
    <name type="scientific">Symbiodinium natans</name>
    <dbReference type="NCBI Taxonomy" id="878477"/>
    <lineage>
        <taxon>Eukaryota</taxon>
        <taxon>Sar</taxon>
        <taxon>Alveolata</taxon>
        <taxon>Dinophyceae</taxon>
        <taxon>Suessiales</taxon>
        <taxon>Symbiodiniaceae</taxon>
        <taxon>Symbiodinium</taxon>
    </lineage>
</organism>
<evidence type="ECO:0000313" key="5">
    <source>
        <dbReference type="Proteomes" id="UP000604046"/>
    </source>
</evidence>
<accession>A0A812VE96</accession>
<keyword evidence="1" id="KW-0143">Chaperone</keyword>
<dbReference type="GO" id="GO:0005783">
    <property type="term" value="C:endoplasmic reticulum"/>
    <property type="evidence" value="ECO:0007669"/>
    <property type="project" value="TreeGrafter"/>
</dbReference>
<comment type="caution">
    <text evidence="4">The sequence shown here is derived from an EMBL/GenBank/DDBJ whole genome shotgun (WGS) entry which is preliminary data.</text>
</comment>
<feature type="compositionally biased region" description="Basic and acidic residues" evidence="2">
    <location>
        <begin position="177"/>
        <end position="200"/>
    </location>
</feature>
<feature type="region of interest" description="Disordered" evidence="2">
    <location>
        <begin position="136"/>
        <end position="215"/>
    </location>
</feature>
<dbReference type="Proteomes" id="UP000604046">
    <property type="component" value="Unassembled WGS sequence"/>
</dbReference>
<dbReference type="Pfam" id="PF00226">
    <property type="entry name" value="DnaJ"/>
    <property type="match status" value="1"/>
</dbReference>
<dbReference type="InterPro" id="IPR036869">
    <property type="entry name" value="J_dom_sf"/>
</dbReference>
<dbReference type="PANTHER" id="PTHR44360">
    <property type="entry name" value="DNAJ HOMOLOG SUBFAMILY B MEMBER 9"/>
    <property type="match status" value="1"/>
</dbReference>
<feature type="compositionally biased region" description="Basic and acidic residues" evidence="2">
    <location>
        <begin position="155"/>
        <end position="164"/>
    </location>
</feature>
<evidence type="ECO:0000313" key="4">
    <source>
        <dbReference type="EMBL" id="CAE7617422.1"/>
    </source>
</evidence>
<dbReference type="InterPro" id="IPR001623">
    <property type="entry name" value="DnaJ_domain"/>
</dbReference>
<dbReference type="GO" id="GO:0051087">
    <property type="term" value="F:protein-folding chaperone binding"/>
    <property type="evidence" value="ECO:0007669"/>
    <property type="project" value="TreeGrafter"/>
</dbReference>
<dbReference type="PROSITE" id="PS50076">
    <property type="entry name" value="DNAJ_2"/>
    <property type="match status" value="1"/>
</dbReference>
<keyword evidence="5" id="KW-1185">Reference proteome</keyword>
<evidence type="ECO:0000256" key="1">
    <source>
        <dbReference type="ARBA" id="ARBA00023186"/>
    </source>
</evidence>
<dbReference type="SUPFAM" id="SSF46565">
    <property type="entry name" value="Chaperone J-domain"/>
    <property type="match status" value="1"/>
</dbReference>
<dbReference type="PANTHER" id="PTHR44360:SF1">
    <property type="entry name" value="DNAJ HOMOLOG SUBFAMILY B MEMBER 9"/>
    <property type="match status" value="1"/>
</dbReference>
<name>A0A812VE96_9DINO</name>
<protein>
    <submittedName>
        <fullName evidence="4">DnaJ protein</fullName>
    </submittedName>
</protein>
<gene>
    <name evidence="4" type="primary">dnaJ</name>
    <name evidence="4" type="ORF">SNAT2548_LOCUS35105</name>
</gene>
<dbReference type="AlphaFoldDB" id="A0A812VE96"/>
<dbReference type="GO" id="GO:0036503">
    <property type="term" value="P:ERAD pathway"/>
    <property type="evidence" value="ECO:0007669"/>
    <property type="project" value="TreeGrafter"/>
</dbReference>
<dbReference type="GO" id="GO:0051787">
    <property type="term" value="F:misfolded protein binding"/>
    <property type="evidence" value="ECO:0007669"/>
    <property type="project" value="TreeGrafter"/>
</dbReference>
<dbReference type="Gene3D" id="1.10.287.110">
    <property type="entry name" value="DnaJ domain"/>
    <property type="match status" value="1"/>
</dbReference>
<evidence type="ECO:0000259" key="3">
    <source>
        <dbReference type="PROSITE" id="PS50076"/>
    </source>
</evidence>
<sequence>MARWPRRVRIGPQLRLALAFGLSASVWAFAFGSGDNPFQVLGLRNDAEDDDVRPAFRRLAKIYHPDVPDTGDERRFRRISWAAEELSTVEGRRQWRAMVAGIKPLSADQEEPDFPTQTEAPFGEYETLEDDVFDLGSFTSAPRRSKKRKTSSFADSRKRRETWRTRVSGRAKAAAENSEKAKIKAKRQREPEPPGHSKDRSRYKKKPRRRRNGLQ</sequence>
<feature type="compositionally biased region" description="Basic residues" evidence="2">
    <location>
        <begin position="201"/>
        <end position="215"/>
    </location>
</feature>
<evidence type="ECO:0000256" key="2">
    <source>
        <dbReference type="SAM" id="MobiDB-lite"/>
    </source>
</evidence>
<feature type="domain" description="J" evidence="3">
    <location>
        <begin position="36"/>
        <end position="99"/>
    </location>
</feature>
<dbReference type="CDD" id="cd06257">
    <property type="entry name" value="DnaJ"/>
    <property type="match status" value="1"/>
</dbReference>
<dbReference type="InterPro" id="IPR051948">
    <property type="entry name" value="Hsp70_co-chaperone_J-domain"/>
</dbReference>
<dbReference type="SMART" id="SM00271">
    <property type="entry name" value="DnaJ"/>
    <property type="match status" value="1"/>
</dbReference>
<dbReference type="OrthoDB" id="310752at2759"/>